<protein>
    <submittedName>
        <fullName evidence="1">Uncharacterized protein</fullName>
    </submittedName>
</protein>
<gene>
    <name evidence="1" type="ORF">AVEN_221806_1</name>
</gene>
<sequence>MPIGTSLSSRVDAVSFRRNHVRVIILSHFHSTGAATVMVTGKGTWGGVLSLRSPRVTRRG</sequence>
<dbReference type="Proteomes" id="UP000499080">
    <property type="component" value="Unassembled WGS sequence"/>
</dbReference>
<comment type="caution">
    <text evidence="1">The sequence shown here is derived from an EMBL/GenBank/DDBJ whole genome shotgun (WGS) entry which is preliminary data.</text>
</comment>
<evidence type="ECO:0000313" key="1">
    <source>
        <dbReference type="EMBL" id="GBO19585.1"/>
    </source>
</evidence>
<proteinExistence type="predicted"/>
<dbReference type="EMBL" id="BGPR01043060">
    <property type="protein sequence ID" value="GBO19585.1"/>
    <property type="molecule type" value="Genomic_DNA"/>
</dbReference>
<reference evidence="1 2" key="1">
    <citation type="journal article" date="2019" name="Sci. Rep.">
        <title>Orb-weaving spider Araneus ventricosus genome elucidates the spidroin gene catalogue.</title>
        <authorList>
            <person name="Kono N."/>
            <person name="Nakamura H."/>
            <person name="Ohtoshi R."/>
            <person name="Moran D.A.P."/>
            <person name="Shinohara A."/>
            <person name="Yoshida Y."/>
            <person name="Fujiwara M."/>
            <person name="Mori M."/>
            <person name="Tomita M."/>
            <person name="Arakawa K."/>
        </authorList>
    </citation>
    <scope>NUCLEOTIDE SEQUENCE [LARGE SCALE GENOMIC DNA]</scope>
</reference>
<evidence type="ECO:0000313" key="2">
    <source>
        <dbReference type="Proteomes" id="UP000499080"/>
    </source>
</evidence>
<keyword evidence="2" id="KW-1185">Reference proteome</keyword>
<organism evidence="1 2">
    <name type="scientific">Araneus ventricosus</name>
    <name type="common">Orbweaver spider</name>
    <name type="synonym">Epeira ventricosa</name>
    <dbReference type="NCBI Taxonomy" id="182803"/>
    <lineage>
        <taxon>Eukaryota</taxon>
        <taxon>Metazoa</taxon>
        <taxon>Ecdysozoa</taxon>
        <taxon>Arthropoda</taxon>
        <taxon>Chelicerata</taxon>
        <taxon>Arachnida</taxon>
        <taxon>Araneae</taxon>
        <taxon>Araneomorphae</taxon>
        <taxon>Entelegynae</taxon>
        <taxon>Araneoidea</taxon>
        <taxon>Araneidae</taxon>
        <taxon>Araneus</taxon>
    </lineage>
</organism>
<accession>A0A4Y2V2Z7</accession>
<feature type="non-terminal residue" evidence="1">
    <location>
        <position position="60"/>
    </location>
</feature>
<name>A0A4Y2V2Z7_ARAVE</name>
<dbReference type="AlphaFoldDB" id="A0A4Y2V2Z7"/>